<dbReference type="SMART" id="SM00895">
    <property type="entry name" value="FCD"/>
    <property type="match status" value="1"/>
</dbReference>
<dbReference type="SUPFAM" id="SSF48008">
    <property type="entry name" value="GntR ligand-binding domain-like"/>
    <property type="match status" value="1"/>
</dbReference>
<dbReference type="GO" id="GO:0003700">
    <property type="term" value="F:DNA-binding transcription factor activity"/>
    <property type="evidence" value="ECO:0007669"/>
    <property type="project" value="InterPro"/>
</dbReference>
<feature type="region of interest" description="Disordered" evidence="4">
    <location>
        <begin position="1"/>
        <end position="21"/>
    </location>
</feature>
<accession>A0A3A5HBL1</accession>
<dbReference type="GO" id="GO:0003677">
    <property type="term" value="F:DNA binding"/>
    <property type="evidence" value="ECO:0007669"/>
    <property type="project" value="UniProtKB-KW"/>
</dbReference>
<dbReference type="AlphaFoldDB" id="A0A3A5HBL1"/>
<dbReference type="CDD" id="cd07377">
    <property type="entry name" value="WHTH_GntR"/>
    <property type="match status" value="1"/>
</dbReference>
<evidence type="ECO:0000313" key="7">
    <source>
        <dbReference type="Proteomes" id="UP000276542"/>
    </source>
</evidence>
<feature type="compositionally biased region" description="Basic residues" evidence="4">
    <location>
        <begin position="9"/>
        <end position="21"/>
    </location>
</feature>
<proteinExistence type="predicted"/>
<dbReference type="InterPro" id="IPR036390">
    <property type="entry name" value="WH_DNA-bd_sf"/>
</dbReference>
<keyword evidence="2" id="KW-0238">DNA-binding</keyword>
<dbReference type="PROSITE" id="PS50949">
    <property type="entry name" value="HTH_GNTR"/>
    <property type="match status" value="1"/>
</dbReference>
<dbReference type="InterPro" id="IPR036388">
    <property type="entry name" value="WH-like_DNA-bd_sf"/>
</dbReference>
<keyword evidence="7" id="KW-1185">Reference proteome</keyword>
<evidence type="ECO:0000256" key="2">
    <source>
        <dbReference type="ARBA" id="ARBA00023125"/>
    </source>
</evidence>
<dbReference type="SUPFAM" id="SSF46785">
    <property type="entry name" value="Winged helix' DNA-binding domain"/>
    <property type="match status" value="1"/>
</dbReference>
<dbReference type="EMBL" id="QYRP01000002">
    <property type="protein sequence ID" value="RJS47491.1"/>
    <property type="molecule type" value="Genomic_DNA"/>
</dbReference>
<evidence type="ECO:0000256" key="1">
    <source>
        <dbReference type="ARBA" id="ARBA00023015"/>
    </source>
</evidence>
<dbReference type="Pfam" id="PF00392">
    <property type="entry name" value="GntR"/>
    <property type="match status" value="1"/>
</dbReference>
<comment type="caution">
    <text evidence="6">The sequence shown here is derived from an EMBL/GenBank/DDBJ whole genome shotgun (WGS) entry which is preliminary data.</text>
</comment>
<evidence type="ECO:0000259" key="5">
    <source>
        <dbReference type="PROSITE" id="PS50949"/>
    </source>
</evidence>
<protein>
    <submittedName>
        <fullName evidence="6">GntR family transcriptional regulator</fullName>
    </submittedName>
</protein>
<dbReference type="InterPro" id="IPR000524">
    <property type="entry name" value="Tscrpt_reg_HTH_GntR"/>
</dbReference>
<dbReference type="RefSeq" id="WP_120061455.1">
    <property type="nucleotide sequence ID" value="NZ_QYRP01000002.1"/>
</dbReference>
<dbReference type="Gene3D" id="1.20.120.530">
    <property type="entry name" value="GntR ligand-binding domain-like"/>
    <property type="match status" value="1"/>
</dbReference>
<feature type="domain" description="HTH gntR-type" evidence="5">
    <location>
        <begin position="34"/>
        <end position="101"/>
    </location>
</feature>
<dbReference type="PANTHER" id="PTHR43537">
    <property type="entry name" value="TRANSCRIPTIONAL REGULATOR, GNTR FAMILY"/>
    <property type="match status" value="1"/>
</dbReference>
<dbReference type="InterPro" id="IPR008920">
    <property type="entry name" value="TF_FadR/GntR_C"/>
</dbReference>
<keyword evidence="3" id="KW-0804">Transcription</keyword>
<dbReference type="SMART" id="SM00345">
    <property type="entry name" value="HTH_GNTR"/>
    <property type="match status" value="1"/>
</dbReference>
<gene>
    <name evidence="6" type="ORF">D4739_15570</name>
</gene>
<dbReference type="Gene3D" id="1.10.10.10">
    <property type="entry name" value="Winged helix-like DNA-binding domain superfamily/Winged helix DNA-binding domain"/>
    <property type="match status" value="1"/>
</dbReference>
<dbReference type="PANTHER" id="PTHR43537:SF5">
    <property type="entry name" value="UXU OPERON TRANSCRIPTIONAL REGULATOR"/>
    <property type="match status" value="1"/>
</dbReference>
<organism evidence="6 7">
    <name type="scientific">Nocardioides cavernaquae</name>
    <dbReference type="NCBI Taxonomy" id="2321396"/>
    <lineage>
        <taxon>Bacteria</taxon>
        <taxon>Bacillati</taxon>
        <taxon>Actinomycetota</taxon>
        <taxon>Actinomycetes</taxon>
        <taxon>Propionibacteriales</taxon>
        <taxon>Nocardioidaceae</taxon>
        <taxon>Nocardioides</taxon>
    </lineage>
</organism>
<evidence type="ECO:0000256" key="4">
    <source>
        <dbReference type="SAM" id="MobiDB-lite"/>
    </source>
</evidence>
<reference evidence="7" key="1">
    <citation type="submission" date="2018-09" db="EMBL/GenBank/DDBJ databases">
        <authorList>
            <person name="Zhu H."/>
        </authorList>
    </citation>
    <scope>NUCLEOTIDE SEQUENCE [LARGE SCALE GENOMIC DNA]</scope>
    <source>
        <strain evidence="7">K1W22B-1</strain>
    </source>
</reference>
<dbReference type="InterPro" id="IPR011711">
    <property type="entry name" value="GntR_C"/>
</dbReference>
<name>A0A3A5HBL1_9ACTN</name>
<sequence>MTGTTTPSPRRRERSPAPRRRSAFAAQLVNSAPSGVAPRVLDDLRRAILSGQEPPGTLIPIDAVAEFFGVSHIPVREALKMLTSEGLVEHVPHIGYSVAKLTFAEFRELYEVREALEAAALRAAVLNASTEDDDVVRASHAALTVAAATKDASAYHEESRRFHMALIAPAGMQRLAHMYEAAWNMTEAVRPMARVAEDDRLMLCSEHDHLLDAFLARDGDRLAAESAQHFEHLKLALQAFASEPEVFRPGHISFP</sequence>
<dbReference type="OrthoDB" id="5182935at2"/>
<evidence type="ECO:0000256" key="3">
    <source>
        <dbReference type="ARBA" id="ARBA00023163"/>
    </source>
</evidence>
<dbReference type="Pfam" id="PF07729">
    <property type="entry name" value="FCD"/>
    <property type="match status" value="1"/>
</dbReference>
<dbReference type="Proteomes" id="UP000276542">
    <property type="component" value="Unassembled WGS sequence"/>
</dbReference>
<keyword evidence="1" id="KW-0805">Transcription regulation</keyword>
<evidence type="ECO:0000313" key="6">
    <source>
        <dbReference type="EMBL" id="RJS47491.1"/>
    </source>
</evidence>